<keyword evidence="2" id="KW-1133">Transmembrane helix</keyword>
<feature type="compositionally biased region" description="Low complexity" evidence="1">
    <location>
        <begin position="848"/>
        <end position="876"/>
    </location>
</feature>
<dbReference type="PANTHER" id="PTHR12147:SF26">
    <property type="entry name" value="PEPTIDASE M28 DOMAIN-CONTAINING PROTEIN"/>
    <property type="match status" value="1"/>
</dbReference>
<dbReference type="PANTHER" id="PTHR12147">
    <property type="entry name" value="METALLOPEPTIDASE M28 FAMILY MEMBER"/>
    <property type="match status" value="1"/>
</dbReference>
<feature type="transmembrane region" description="Helical" evidence="2">
    <location>
        <begin position="527"/>
        <end position="546"/>
    </location>
</feature>
<comment type="caution">
    <text evidence="4">The sequence shown here is derived from an EMBL/GenBank/DDBJ whole genome shotgun (WGS) entry which is preliminary data.</text>
</comment>
<evidence type="ECO:0000256" key="1">
    <source>
        <dbReference type="SAM" id="MobiDB-lite"/>
    </source>
</evidence>
<feature type="compositionally biased region" description="Acidic residues" evidence="1">
    <location>
        <begin position="10"/>
        <end position="32"/>
    </location>
</feature>
<feature type="compositionally biased region" description="Basic and acidic residues" evidence="1">
    <location>
        <begin position="63"/>
        <end position="73"/>
    </location>
</feature>
<organism evidence="4 5">
    <name type="scientific">Gaopeijia maritima</name>
    <dbReference type="NCBI Taxonomy" id="3119007"/>
    <lineage>
        <taxon>Bacteria</taxon>
        <taxon>Pseudomonadati</taxon>
        <taxon>Gemmatimonadota</taxon>
        <taxon>Longimicrobiia</taxon>
        <taxon>Gaopeijiales</taxon>
        <taxon>Gaopeijiaceae</taxon>
        <taxon>Gaopeijia</taxon>
    </lineage>
</organism>
<dbReference type="InterPro" id="IPR045175">
    <property type="entry name" value="M28_fam"/>
</dbReference>
<feature type="region of interest" description="Disordered" evidence="1">
    <location>
        <begin position="848"/>
        <end position="902"/>
    </location>
</feature>
<dbReference type="InterPro" id="IPR007484">
    <property type="entry name" value="Peptidase_M28"/>
</dbReference>
<keyword evidence="5" id="KW-1185">Reference proteome</keyword>
<keyword evidence="2" id="KW-0472">Membrane</keyword>
<feature type="transmembrane region" description="Helical" evidence="2">
    <location>
        <begin position="553"/>
        <end position="571"/>
    </location>
</feature>
<keyword evidence="2" id="KW-0812">Transmembrane</keyword>
<evidence type="ECO:0000313" key="5">
    <source>
        <dbReference type="Proteomes" id="UP001484239"/>
    </source>
</evidence>
<evidence type="ECO:0000313" key="4">
    <source>
        <dbReference type="EMBL" id="MEK9501333.1"/>
    </source>
</evidence>
<feature type="compositionally biased region" description="Low complexity" evidence="1">
    <location>
        <begin position="885"/>
        <end position="902"/>
    </location>
</feature>
<feature type="domain" description="Peptidase M28" evidence="3">
    <location>
        <begin position="177"/>
        <end position="365"/>
    </location>
</feature>
<dbReference type="EMBL" id="JBBHLI010000005">
    <property type="protein sequence ID" value="MEK9501333.1"/>
    <property type="molecule type" value="Genomic_DNA"/>
</dbReference>
<sequence>MSDYDLPDLPSDEELGIAGLSEEDFADDDSSDLGEAPPSGTKPAEPVGPPPPPPPGDTPPPKTAKEPMPEPKRPVPGWRGPLTLVALLVLVWLSMPARTMPPTRAANAPDHLFSSARAMTELIDIARAPHPPGSPEHTRVRGLLLERLRTLGLDPQVQTTTFLRESGDQATGATVRNIVARVPGTASTGAIVLTAHYDSRTFSPGAGDDGVGVVTILETLRALQTGPALDNDLIVLITDAEELGLLGARAFVERHPWMPDVRMVISIEMRGAGGPSIMFETNADNGWIIERLDASDPAPMANSVSMAIYERMPNDTDFTPFKQRGIQGLNFAAIGRAHIYHQASDTPENLDEGTLQHHGERVLAMVRELGAQDLSSVDAPPRVFFNLPFLGLVSYPQSWVLGLTGLLAVVLLAVGGVTVLRGGSWRGMLAGAGLGLLAMGLTAAAGQGLLVWARGRHPEFGSLHGSGFHVEGWYVVALGALALAFTTLALSVVRRRVHRGALFFGALLPGTLLALAVGFMAPAAAHALQGPALFALLAVAVVSLAGPRRDTGWVGWAIGLLIALPVLGFMMPVLELVWVAMSFRLAAILGALMVVLLLFLAPALDGLSAPNRWWLPTAATLGAVLFAALGARTASSTADRPAPSTLVYLQDQGGPGAPVRALWVSRPDAGIDWARETTASPLDREETLEGLRLGPGDWLVGDAPAVTLPTPRALIVSDSVIGAQRRLALSVRPGVASEGIGFTVAPPARLVRLGDAELGSASGGLSSVWSEGLPLNDSTWQVTVVQDAALGTLDLEILQHHQRPWELLGDERWARPAELAPNVMNRSDRAIIRSRLRLLLDGSAEATGDADAEGAAVTAPPLPDPGAAATDTAATDSVVPASARPDTTTPAVDTLTTPMYRR</sequence>
<feature type="transmembrane region" description="Helical" evidence="2">
    <location>
        <begin position="432"/>
        <end position="453"/>
    </location>
</feature>
<dbReference type="RefSeq" id="WP_405283392.1">
    <property type="nucleotide sequence ID" value="NZ_CP144380.1"/>
</dbReference>
<dbReference type="Proteomes" id="UP001484239">
    <property type="component" value="Unassembled WGS sequence"/>
</dbReference>
<evidence type="ECO:0000259" key="3">
    <source>
        <dbReference type="Pfam" id="PF04389"/>
    </source>
</evidence>
<dbReference type="Gene3D" id="3.40.630.10">
    <property type="entry name" value="Zn peptidases"/>
    <property type="match status" value="1"/>
</dbReference>
<dbReference type="Pfam" id="PF04389">
    <property type="entry name" value="Peptidase_M28"/>
    <property type="match status" value="1"/>
</dbReference>
<feature type="transmembrane region" description="Helical" evidence="2">
    <location>
        <begin position="613"/>
        <end position="631"/>
    </location>
</feature>
<dbReference type="SUPFAM" id="SSF53187">
    <property type="entry name" value="Zn-dependent exopeptidases"/>
    <property type="match status" value="1"/>
</dbReference>
<feature type="compositionally biased region" description="Pro residues" evidence="1">
    <location>
        <begin position="46"/>
        <end position="62"/>
    </location>
</feature>
<feature type="region of interest" description="Disordered" evidence="1">
    <location>
        <begin position="1"/>
        <end position="79"/>
    </location>
</feature>
<protein>
    <submittedName>
        <fullName evidence="4">M28 family peptidase</fullName>
    </submittedName>
</protein>
<evidence type="ECO:0000256" key="2">
    <source>
        <dbReference type="SAM" id="Phobius"/>
    </source>
</evidence>
<name>A0ABU9E9C5_9BACT</name>
<feature type="transmembrane region" description="Helical" evidence="2">
    <location>
        <begin position="500"/>
        <end position="521"/>
    </location>
</feature>
<feature type="transmembrane region" description="Helical" evidence="2">
    <location>
        <begin position="473"/>
        <end position="493"/>
    </location>
</feature>
<proteinExistence type="predicted"/>
<reference evidence="4 5" key="1">
    <citation type="submission" date="2024-02" db="EMBL/GenBank/DDBJ databases">
        <title>A novel Gemmatimonadota bacterium.</title>
        <authorList>
            <person name="Du Z.-J."/>
            <person name="Ye Y.-Q."/>
        </authorList>
    </citation>
    <scope>NUCLEOTIDE SEQUENCE [LARGE SCALE GENOMIC DNA]</scope>
    <source>
        <strain evidence="4 5">DH-20</strain>
    </source>
</reference>
<accession>A0ABU9E9C5</accession>
<feature type="transmembrane region" description="Helical" evidence="2">
    <location>
        <begin position="399"/>
        <end position="420"/>
    </location>
</feature>
<feature type="transmembrane region" description="Helical" evidence="2">
    <location>
        <begin position="577"/>
        <end position="601"/>
    </location>
</feature>
<gene>
    <name evidence="4" type="ORF">WI372_10135</name>
</gene>